<evidence type="ECO:0000313" key="2">
    <source>
        <dbReference type="EMBL" id="KXX81108.1"/>
    </source>
</evidence>
<keyword evidence="3" id="KW-1185">Reference proteome</keyword>
<evidence type="ECO:0000313" key="1">
    <source>
        <dbReference type="EMBL" id="KXX77782.1"/>
    </source>
</evidence>
<reference evidence="2 3" key="3">
    <citation type="submission" date="2016-01" db="EMBL/GenBank/DDBJ databases">
        <title>Madurella mycetomatis genome sequencing.</title>
        <authorList>
            <person name="Van De Sande W."/>
        </authorList>
    </citation>
    <scope>NUCLEOTIDE SEQUENCE [LARGE SCALE GENOMIC DNA]</scope>
    <source>
        <strain evidence="2">Mm55</strain>
        <strain evidence="3">mm55</strain>
    </source>
</reference>
<evidence type="ECO:0000313" key="3">
    <source>
        <dbReference type="Proteomes" id="UP000078237"/>
    </source>
</evidence>
<dbReference type="EMBL" id="LCTW02000042">
    <property type="protein sequence ID" value="KXX81108.1"/>
    <property type="molecule type" value="Genomic_DNA"/>
</dbReference>
<dbReference type="VEuPathDB" id="FungiDB:MMYC01_204091"/>
<dbReference type="EMBL" id="LCTW02000146">
    <property type="protein sequence ID" value="KXX77782.1"/>
    <property type="molecule type" value="Genomic_DNA"/>
</dbReference>
<comment type="caution">
    <text evidence="2">The sequence shown here is derived from an EMBL/GenBank/DDBJ whole genome shotgun (WGS) entry which is preliminary data.</text>
</comment>
<dbReference type="OrthoDB" id="4587575at2759"/>
<name>A0A175WBI1_9PEZI</name>
<dbReference type="AlphaFoldDB" id="A0A175WBI1"/>
<gene>
    <name evidence="2" type="ORF">MMYC01_204091</name>
    <name evidence="1" type="ORF">MMYC01_204803</name>
</gene>
<accession>A0A175WBI1</accession>
<reference evidence="2" key="2">
    <citation type="submission" date="2015-06" db="EMBL/GenBank/DDBJ databases">
        <authorList>
            <person name="Hoefler B.C."/>
            <person name="Straight P.D."/>
        </authorList>
    </citation>
    <scope>NUCLEOTIDE SEQUENCE [LARGE SCALE GENOMIC DNA]</scope>
    <source>
        <strain evidence="2">Mm55</strain>
    </source>
</reference>
<sequence>MPLPTSLRPLLASKRFWSDYFFITDVADPSPYSPHFEDVTLTFSFGRNPQAQYSLSTSFDSSFSYIPLSFSTPSLREREIAHDDQAHWHPHVLRWEELELICRAVAAADEGYPHPGIPLLFLYRFAPICAGDDVDRIVGMLGSAWKKVLGPGAEREVRRFVERADYTSRGYRWFFEGESDGGYWWIGQGEDAESAAASDDVYTRRWKGAVEKGGWENAAWNELVDEARRVVEGLADGGWDGDAEEGTGLTLTLREHYRLDLWLALTENDRPMHQRAGRYLQLTLKDLLRIFDLGDAGPSGASSTLIDGRSVYTSDHSWVVIWGGLPRGRAIIKQMLWWLVAPLATTLRNGTNYKTLQFNLADEDEDQTEESYLGICVPQILPDCDWLVSHTLPHSLQTTLVSLDVLGDTGKVTGPNEDGWLTVTTADGGELAFNLGRADEAEVKGTGALALRKIKPQASALLHRFMEASGAVLSPVALAAKPLPDRISSEWVHHRVIDAETLHGVLSAGAFEMWVNAERKARDESDDDKW</sequence>
<dbReference type="VEuPathDB" id="FungiDB:MMYC01_204803"/>
<protein>
    <submittedName>
        <fullName evidence="2">Uncharacterized protein</fullName>
    </submittedName>
</protein>
<dbReference type="Proteomes" id="UP000078237">
    <property type="component" value="Unassembled WGS sequence"/>
</dbReference>
<organism evidence="2 3">
    <name type="scientific">Madurella mycetomatis</name>
    <dbReference type="NCBI Taxonomy" id="100816"/>
    <lineage>
        <taxon>Eukaryota</taxon>
        <taxon>Fungi</taxon>
        <taxon>Dikarya</taxon>
        <taxon>Ascomycota</taxon>
        <taxon>Pezizomycotina</taxon>
        <taxon>Sordariomycetes</taxon>
        <taxon>Sordariomycetidae</taxon>
        <taxon>Sordariales</taxon>
        <taxon>Sordariales incertae sedis</taxon>
        <taxon>Madurella</taxon>
    </lineage>
</organism>
<reference evidence="3" key="1">
    <citation type="submission" date="2015-06" db="EMBL/GenBank/DDBJ databases">
        <authorList>
            <person name="van de Sande W.W.J."/>
        </authorList>
    </citation>
    <scope>NUCLEOTIDE SEQUENCE [LARGE SCALE GENOMIC DNA]</scope>
    <source>
        <strain evidence="3">mm55</strain>
    </source>
</reference>
<proteinExistence type="predicted"/>